<dbReference type="InterPro" id="IPR028364">
    <property type="entry name" value="Ribosomal_uL1/biogenesis"/>
</dbReference>
<reference evidence="11" key="1">
    <citation type="submission" date="2020-04" db="EMBL/GenBank/DDBJ databases">
        <authorList>
            <person name="Neveu A P."/>
        </authorList>
    </citation>
    <scope>NUCLEOTIDE SEQUENCE</scope>
    <source>
        <tissue evidence="11">Whole embryo</tissue>
    </source>
</reference>
<evidence type="ECO:0000256" key="1">
    <source>
        <dbReference type="ARBA" id="ARBA00004604"/>
    </source>
</evidence>
<evidence type="ECO:0000256" key="3">
    <source>
        <dbReference type="ARBA" id="ARBA00022553"/>
    </source>
</evidence>
<comment type="subcellular location">
    <subcellularLocation>
        <location evidence="1">Nucleus</location>
        <location evidence="1">Nucleolus</location>
    </subcellularLocation>
</comment>
<dbReference type="EMBL" id="LR789942">
    <property type="protein sequence ID" value="CAB3265804.1"/>
    <property type="molecule type" value="mRNA"/>
</dbReference>
<evidence type="ECO:0000256" key="7">
    <source>
        <dbReference type="ARBA" id="ARBA00023242"/>
    </source>
</evidence>
<dbReference type="InterPro" id="IPR016095">
    <property type="entry name" value="Ribosomal_uL1_3-a/b-sand"/>
</dbReference>
<dbReference type="Gene3D" id="3.40.50.790">
    <property type="match status" value="1"/>
</dbReference>
<keyword evidence="7" id="KW-0539">Nucleus</keyword>
<keyword evidence="5" id="KW-0007">Acetylation</keyword>
<dbReference type="AlphaFoldDB" id="A0A6F9DQT0"/>
<keyword evidence="4" id="KW-0832">Ubl conjugation</keyword>
<evidence type="ECO:0000256" key="4">
    <source>
        <dbReference type="ARBA" id="ARBA00022843"/>
    </source>
</evidence>
<dbReference type="InterPro" id="IPR023674">
    <property type="entry name" value="Ribosomal_uL1-like"/>
</dbReference>
<organism evidence="11">
    <name type="scientific">Phallusia mammillata</name>
    <dbReference type="NCBI Taxonomy" id="59560"/>
    <lineage>
        <taxon>Eukaryota</taxon>
        <taxon>Metazoa</taxon>
        <taxon>Chordata</taxon>
        <taxon>Tunicata</taxon>
        <taxon>Ascidiacea</taxon>
        <taxon>Phlebobranchia</taxon>
        <taxon>Ascidiidae</taxon>
        <taxon>Phallusia</taxon>
    </lineage>
</organism>
<keyword evidence="3" id="KW-0597">Phosphoprotein</keyword>
<gene>
    <name evidence="11" type="primary">Rsl1d1</name>
</gene>
<comment type="similarity">
    <text evidence="9">Belongs to the universal ribosomal protein uL1 family. Highly divergent.</text>
</comment>
<evidence type="ECO:0000256" key="10">
    <source>
        <dbReference type="ARBA" id="ARBA00070787"/>
    </source>
</evidence>
<evidence type="ECO:0000256" key="5">
    <source>
        <dbReference type="ARBA" id="ARBA00022990"/>
    </source>
</evidence>
<accession>A0A6F9DQT0</accession>
<evidence type="ECO:0000256" key="8">
    <source>
        <dbReference type="ARBA" id="ARBA00054167"/>
    </source>
</evidence>
<evidence type="ECO:0000256" key="2">
    <source>
        <dbReference type="ARBA" id="ARBA00022499"/>
    </source>
</evidence>
<keyword evidence="2" id="KW-1017">Isopeptide bond</keyword>
<name>A0A6F9DQT0_9ASCI</name>
<evidence type="ECO:0000256" key="9">
    <source>
        <dbReference type="ARBA" id="ARBA00061550"/>
    </source>
</evidence>
<keyword evidence="6" id="KW-0175">Coiled coil</keyword>
<protein>
    <recommendedName>
        <fullName evidence="10">Ribosomal L1 domain-containing protein 1</fullName>
    </recommendedName>
</protein>
<dbReference type="Pfam" id="PF00687">
    <property type="entry name" value="Ribosomal_L1"/>
    <property type="match status" value="1"/>
</dbReference>
<dbReference type="SUPFAM" id="SSF56808">
    <property type="entry name" value="Ribosomal protein L1"/>
    <property type="match status" value="1"/>
</dbReference>
<evidence type="ECO:0000313" key="11">
    <source>
        <dbReference type="EMBL" id="CAB3265804.1"/>
    </source>
</evidence>
<comment type="function">
    <text evidence="8">Regulates cellular senescence through inhibition of PTEN translation. Acts as a pro-apoptotic regulator in response to DNA damage.</text>
</comment>
<sequence length="296" mass="34181">MGETQEDACPISKSQIESSVSALLKIIKETSKESLLSTQPRINLMITAHKIPSKKQKKVLIKLPHPIFTTKSEICIFTKDADKKDVEASEDKYKEVFQSALGFQPKIIPLLSLRKDYKSYEAKLSLCDSYDLFLADDTIMKYVPARIGKHFFLKKKQPMQINLKTKYLKEEFFNKLSVTRWIQSGRGNCSMIHTAYINFPVEHIVNNIEACLTKVASDMIRGWENVRSVHIKTDDSISLPVYLSKECPKDVELKDQEEVNYIKEKQAKRKRTDMYAPKVMKKRRVRKPQTRASVKS</sequence>
<dbReference type="FunFam" id="3.40.50.790:FF:000004">
    <property type="entry name" value="Ribosomal L1 domain-containing 1-like 1"/>
    <property type="match status" value="1"/>
</dbReference>
<dbReference type="GO" id="GO:0005730">
    <property type="term" value="C:nucleolus"/>
    <property type="evidence" value="ECO:0007669"/>
    <property type="project" value="UniProtKB-SubCell"/>
</dbReference>
<proteinExistence type="evidence at transcript level"/>
<evidence type="ECO:0000256" key="6">
    <source>
        <dbReference type="ARBA" id="ARBA00023054"/>
    </source>
</evidence>